<dbReference type="InterPro" id="IPR029058">
    <property type="entry name" value="AB_hydrolase_fold"/>
</dbReference>
<dbReference type="PANTHER" id="PTHR22946">
    <property type="entry name" value="DIENELACTONE HYDROLASE DOMAIN-CONTAINING PROTEIN-RELATED"/>
    <property type="match status" value="1"/>
</dbReference>
<dbReference type="Gene3D" id="3.40.50.1820">
    <property type="entry name" value="alpha/beta hydrolase"/>
    <property type="match status" value="1"/>
</dbReference>
<name>A0ABP9AF71_9GAMM</name>
<evidence type="ECO:0000313" key="3">
    <source>
        <dbReference type="EMBL" id="GAA4780337.1"/>
    </source>
</evidence>
<dbReference type="RefSeq" id="WP_345301237.1">
    <property type="nucleotide sequence ID" value="NZ_BAABJE010000001.1"/>
</dbReference>
<evidence type="ECO:0000259" key="2">
    <source>
        <dbReference type="Pfam" id="PF01738"/>
    </source>
</evidence>
<protein>
    <submittedName>
        <fullName evidence="3">Dienelactone hydrolase family protein</fullName>
    </submittedName>
</protein>
<keyword evidence="3" id="KW-0378">Hydrolase</keyword>
<comment type="caution">
    <text evidence="3">The sequence shown here is derived from an EMBL/GenBank/DDBJ whole genome shotgun (WGS) entry which is preliminary data.</text>
</comment>
<proteinExistence type="predicted"/>
<dbReference type="SUPFAM" id="SSF53474">
    <property type="entry name" value="alpha/beta-Hydrolases"/>
    <property type="match status" value="1"/>
</dbReference>
<evidence type="ECO:0000256" key="1">
    <source>
        <dbReference type="SAM" id="SignalP"/>
    </source>
</evidence>
<accession>A0ABP9AF71</accession>
<dbReference type="Proteomes" id="UP001499959">
    <property type="component" value="Unassembled WGS sequence"/>
</dbReference>
<dbReference type="EMBL" id="BAABJE010000001">
    <property type="protein sequence ID" value="GAA4780337.1"/>
    <property type="molecule type" value="Genomic_DNA"/>
</dbReference>
<keyword evidence="1" id="KW-0732">Signal</keyword>
<feature type="chain" id="PRO_5045316406" evidence="1">
    <location>
        <begin position="26"/>
        <end position="266"/>
    </location>
</feature>
<sequence length="266" mass="28380">MRSMRWAAMFALLCLSLLASVPAFAAMQAKPLEWTVGKQRFSGFLVYNDATSVKRPGLLMVPDWKGVTPASVEKAKQIAAAGYVVLVADVYGKGVRPKDDKAAGAQVAKMYQDLPGLRVRATAALNALRAQAAKAPIDTDRIGALGYCFGGKTVLELARSGAEIAGVVTFHGGLDTTLPAEPGALKAAVLVLNGADDTYVPAEQIQGFEREMNAAGADWQFVNFSGAVHCFALESAKSPPGCVYNERAAKRAFSMMNLFFHERFGD</sequence>
<dbReference type="Pfam" id="PF01738">
    <property type="entry name" value="DLH"/>
    <property type="match status" value="1"/>
</dbReference>
<organism evidence="3 4">
    <name type="scientific">Lysobacter hankyongensis</name>
    <dbReference type="NCBI Taxonomy" id="1176535"/>
    <lineage>
        <taxon>Bacteria</taxon>
        <taxon>Pseudomonadati</taxon>
        <taxon>Pseudomonadota</taxon>
        <taxon>Gammaproteobacteria</taxon>
        <taxon>Lysobacterales</taxon>
        <taxon>Lysobacteraceae</taxon>
        <taxon>Lysobacter</taxon>
    </lineage>
</organism>
<feature type="domain" description="Dienelactone hydrolase" evidence="2">
    <location>
        <begin position="47"/>
        <end position="262"/>
    </location>
</feature>
<dbReference type="PANTHER" id="PTHR22946:SF4">
    <property type="entry name" value="ESTERASE FRSA"/>
    <property type="match status" value="1"/>
</dbReference>
<gene>
    <name evidence="3" type="ORF">GCM10023307_00160</name>
</gene>
<feature type="signal peptide" evidence="1">
    <location>
        <begin position="1"/>
        <end position="25"/>
    </location>
</feature>
<dbReference type="GO" id="GO:0016787">
    <property type="term" value="F:hydrolase activity"/>
    <property type="evidence" value="ECO:0007669"/>
    <property type="project" value="UniProtKB-KW"/>
</dbReference>
<dbReference type="InterPro" id="IPR002925">
    <property type="entry name" value="Dienelactn_hydro"/>
</dbReference>
<keyword evidence="4" id="KW-1185">Reference proteome</keyword>
<evidence type="ECO:0000313" key="4">
    <source>
        <dbReference type="Proteomes" id="UP001499959"/>
    </source>
</evidence>
<reference evidence="4" key="1">
    <citation type="journal article" date="2019" name="Int. J. Syst. Evol. Microbiol.">
        <title>The Global Catalogue of Microorganisms (GCM) 10K type strain sequencing project: providing services to taxonomists for standard genome sequencing and annotation.</title>
        <authorList>
            <consortium name="The Broad Institute Genomics Platform"/>
            <consortium name="The Broad Institute Genome Sequencing Center for Infectious Disease"/>
            <person name="Wu L."/>
            <person name="Ma J."/>
        </authorList>
    </citation>
    <scope>NUCLEOTIDE SEQUENCE [LARGE SCALE GENOMIC DNA]</scope>
    <source>
        <strain evidence="4">JCM 18204</strain>
    </source>
</reference>
<dbReference type="InterPro" id="IPR050261">
    <property type="entry name" value="FrsA_esterase"/>
</dbReference>